<keyword evidence="1" id="KW-0472">Membrane</keyword>
<feature type="transmembrane region" description="Helical" evidence="1">
    <location>
        <begin position="477"/>
        <end position="496"/>
    </location>
</feature>
<organism evidence="2 3">
    <name type="scientific">Thomasclavelia spiroformis</name>
    <dbReference type="NCBI Taxonomy" id="29348"/>
    <lineage>
        <taxon>Bacteria</taxon>
        <taxon>Bacillati</taxon>
        <taxon>Bacillota</taxon>
        <taxon>Erysipelotrichia</taxon>
        <taxon>Erysipelotrichales</taxon>
        <taxon>Coprobacillaceae</taxon>
        <taxon>Thomasclavelia</taxon>
    </lineage>
</organism>
<keyword evidence="1" id="KW-1133">Transmembrane helix</keyword>
<feature type="transmembrane region" description="Helical" evidence="1">
    <location>
        <begin position="186"/>
        <end position="204"/>
    </location>
</feature>
<feature type="transmembrane region" description="Helical" evidence="1">
    <location>
        <begin position="117"/>
        <end position="141"/>
    </location>
</feature>
<reference evidence="3" key="1">
    <citation type="submission" date="2017-04" db="EMBL/GenBank/DDBJ databases">
        <title>Function of individual gut microbiota members based on whole genome sequencing of pure cultures obtained from chicken caecum.</title>
        <authorList>
            <person name="Medvecky M."/>
            <person name="Cejkova D."/>
            <person name="Polansky O."/>
            <person name="Karasova D."/>
            <person name="Kubasova T."/>
            <person name="Cizek A."/>
            <person name="Rychlik I."/>
        </authorList>
    </citation>
    <scope>NUCLEOTIDE SEQUENCE [LARGE SCALE GENOMIC DNA]</scope>
    <source>
        <strain evidence="3">An149</strain>
    </source>
</reference>
<feature type="transmembrane region" description="Helical" evidence="1">
    <location>
        <begin position="147"/>
        <end position="174"/>
    </location>
</feature>
<evidence type="ECO:0000256" key="1">
    <source>
        <dbReference type="SAM" id="Phobius"/>
    </source>
</evidence>
<feature type="transmembrane region" description="Helical" evidence="1">
    <location>
        <begin position="67"/>
        <end position="88"/>
    </location>
</feature>
<feature type="transmembrane region" description="Helical" evidence="1">
    <location>
        <begin position="31"/>
        <end position="52"/>
    </location>
</feature>
<dbReference type="EMBL" id="NFLB01000003">
    <property type="protein sequence ID" value="OUQ05978.1"/>
    <property type="molecule type" value="Genomic_DNA"/>
</dbReference>
<proteinExistence type="predicted"/>
<feature type="transmembrane region" description="Helical" evidence="1">
    <location>
        <begin position="311"/>
        <end position="332"/>
    </location>
</feature>
<sequence length="533" mass="60106">MLKSLVKIRLQGLFFRSLKTAKKESPSFGKIIFMLLIIGYVAVVFGLMFGVMFNEILKPFSLIGYEWLYFGIMAILVVLLCFIGSVFVTQQEIYGAKDNELLLSMPIKTKDILLSRVFVLLIVNYLYEALIVIPGMIVYFYQTSFDLIKFLFFLIVIITLPLLALALSCAFGWVMAMIMKRIKNKTVITVVISLAFLGAYFYLINKVPEYIMALVANGKSIGEAIENTLFPIYYLSIAISEVDILSLLMYLLCVFVPFAIVIYLLSKNFISIATTKPKTKKVKMKDKDIKYSSQKLALFKRELRHFVSNPMIMLNGALGIVFTVILAGALLIKGQELINALNIIPPQFENMVNELVVPLLCLGVIATNSLNDISAFLISIEGNRLWIIKSLPIKTIDILNSKLFLHLALCIPPGIIFSIVGCIIFSLNPIDCLVVIIVPMIFTTFVALFGLLVNLWKPKFDWVNETVVVKQSASVTISILVTMALVFFIVIGYINSSVNLTSYFYGWVILFIIADLGFYHLLRTWGVKRFEEL</sequence>
<feature type="transmembrane region" description="Helical" evidence="1">
    <location>
        <begin position="433"/>
        <end position="456"/>
    </location>
</feature>
<dbReference type="AlphaFoldDB" id="A0A1Y4QL08"/>
<dbReference type="Proteomes" id="UP000196258">
    <property type="component" value="Unassembled WGS sequence"/>
</dbReference>
<name>A0A1Y4QL08_9FIRM</name>
<feature type="transmembrane region" description="Helical" evidence="1">
    <location>
        <begin position="244"/>
        <end position="266"/>
    </location>
</feature>
<protein>
    <submittedName>
        <fullName evidence="2">Uncharacterized protein</fullName>
    </submittedName>
</protein>
<evidence type="ECO:0000313" key="3">
    <source>
        <dbReference type="Proteomes" id="UP000196258"/>
    </source>
</evidence>
<feature type="transmembrane region" description="Helical" evidence="1">
    <location>
        <begin position="403"/>
        <end position="427"/>
    </location>
</feature>
<keyword evidence="1" id="KW-0812">Transmembrane</keyword>
<comment type="caution">
    <text evidence="2">The sequence shown here is derived from an EMBL/GenBank/DDBJ whole genome shotgun (WGS) entry which is preliminary data.</text>
</comment>
<gene>
    <name evidence="2" type="ORF">B5E91_03995</name>
</gene>
<evidence type="ECO:0000313" key="2">
    <source>
        <dbReference type="EMBL" id="OUQ05978.1"/>
    </source>
</evidence>
<accession>A0A1Y4QL08</accession>
<dbReference type="RefSeq" id="WP_087255244.1">
    <property type="nucleotide sequence ID" value="NZ_CALURN010000021.1"/>
</dbReference>
<feature type="transmembrane region" description="Helical" evidence="1">
    <location>
        <begin position="502"/>
        <end position="522"/>
    </location>
</feature>